<comment type="caution">
    <text evidence="6">Lacks conserved residue(s) required for the propagation of feature annotation.</text>
</comment>
<name>A0ABQ3IQ64_9GAMM</name>
<feature type="transmembrane region" description="Helical" evidence="6">
    <location>
        <begin position="167"/>
        <end position="185"/>
    </location>
</feature>
<comment type="subcellular location">
    <subcellularLocation>
        <location evidence="1 6">Cell membrane</location>
        <topology evidence="1 6">Multi-pass membrane protein</topology>
    </subcellularLocation>
</comment>
<dbReference type="InterPro" id="IPR015414">
    <property type="entry name" value="TMEM64"/>
</dbReference>
<accession>A0ABQ3IQ64</accession>
<keyword evidence="4 6" id="KW-1133">Transmembrane helix</keyword>
<evidence type="ECO:0000313" key="9">
    <source>
        <dbReference type="Proteomes" id="UP000626370"/>
    </source>
</evidence>
<keyword evidence="5 6" id="KW-0472">Membrane</keyword>
<evidence type="ECO:0000256" key="3">
    <source>
        <dbReference type="ARBA" id="ARBA00022692"/>
    </source>
</evidence>
<feature type="transmembrane region" description="Helical" evidence="6">
    <location>
        <begin position="58"/>
        <end position="82"/>
    </location>
</feature>
<dbReference type="PANTHER" id="PTHR12677:SF59">
    <property type="entry name" value="GOLGI APPARATUS MEMBRANE PROTEIN TVP38-RELATED"/>
    <property type="match status" value="1"/>
</dbReference>
<feature type="domain" description="VTT" evidence="7">
    <location>
        <begin position="41"/>
        <end position="157"/>
    </location>
</feature>
<feature type="transmembrane region" description="Helical" evidence="6">
    <location>
        <begin position="135"/>
        <end position="155"/>
    </location>
</feature>
<comment type="caution">
    <text evidence="8">The sequence shown here is derived from an EMBL/GenBank/DDBJ whole genome shotgun (WGS) entry which is preliminary data.</text>
</comment>
<evidence type="ECO:0000256" key="2">
    <source>
        <dbReference type="ARBA" id="ARBA00022475"/>
    </source>
</evidence>
<dbReference type="InterPro" id="IPR032816">
    <property type="entry name" value="VTT_dom"/>
</dbReference>
<proteinExistence type="inferred from homology"/>
<keyword evidence="2 6" id="KW-1003">Cell membrane</keyword>
<comment type="similarity">
    <text evidence="6">Belongs to the TVP38/TMEM64 family.</text>
</comment>
<evidence type="ECO:0000313" key="8">
    <source>
        <dbReference type="EMBL" id="GHE88500.1"/>
    </source>
</evidence>
<evidence type="ECO:0000256" key="4">
    <source>
        <dbReference type="ARBA" id="ARBA00022989"/>
    </source>
</evidence>
<dbReference type="Proteomes" id="UP000626370">
    <property type="component" value="Unassembled WGS sequence"/>
</dbReference>
<sequence length="197" mass="21626">MFYIIADQALINLFIEEFRPDSLGDYYLWFALLTLMMSIGLPRQVAAFSSGYLLGTGYGTLFATLAASIACLFTFVAARFIFHRSLSKRFPKQLSNFSAFFTHDVLIKAFIIRLIPAGSNFLTNVLAGTAKAPLFPYLSGSMLGFIPQMIVFSMLGSGINVGSKQQIVISICLLLVAAGLTGYLYRSGKLNIMNKKA</sequence>
<protein>
    <recommendedName>
        <fullName evidence="6">TVP38/TMEM64 family membrane protein</fullName>
    </recommendedName>
</protein>
<evidence type="ECO:0000256" key="1">
    <source>
        <dbReference type="ARBA" id="ARBA00004651"/>
    </source>
</evidence>
<keyword evidence="9" id="KW-1185">Reference proteome</keyword>
<dbReference type="EMBL" id="BNAH01000006">
    <property type="protein sequence ID" value="GHE88500.1"/>
    <property type="molecule type" value="Genomic_DNA"/>
</dbReference>
<dbReference type="Pfam" id="PF09335">
    <property type="entry name" value="VTT_dom"/>
    <property type="match status" value="1"/>
</dbReference>
<evidence type="ECO:0000256" key="5">
    <source>
        <dbReference type="ARBA" id="ARBA00023136"/>
    </source>
</evidence>
<dbReference type="PANTHER" id="PTHR12677">
    <property type="entry name" value="GOLGI APPARATUS MEMBRANE PROTEIN TVP38-RELATED"/>
    <property type="match status" value="1"/>
</dbReference>
<organism evidence="8 9">
    <name type="scientific">Thalassotalea profundi</name>
    <dbReference type="NCBI Taxonomy" id="2036687"/>
    <lineage>
        <taxon>Bacteria</taxon>
        <taxon>Pseudomonadati</taxon>
        <taxon>Pseudomonadota</taxon>
        <taxon>Gammaproteobacteria</taxon>
        <taxon>Alteromonadales</taxon>
        <taxon>Colwelliaceae</taxon>
        <taxon>Thalassotalea</taxon>
    </lineage>
</organism>
<feature type="transmembrane region" description="Helical" evidence="6">
    <location>
        <begin position="26"/>
        <end position="46"/>
    </location>
</feature>
<reference evidence="9" key="1">
    <citation type="journal article" date="2019" name="Int. J. Syst. Evol. Microbiol.">
        <title>The Global Catalogue of Microorganisms (GCM) 10K type strain sequencing project: providing services to taxonomists for standard genome sequencing and annotation.</title>
        <authorList>
            <consortium name="The Broad Institute Genomics Platform"/>
            <consortium name="The Broad Institute Genome Sequencing Center for Infectious Disease"/>
            <person name="Wu L."/>
            <person name="Ma J."/>
        </authorList>
    </citation>
    <scope>NUCLEOTIDE SEQUENCE [LARGE SCALE GENOMIC DNA]</scope>
    <source>
        <strain evidence="9">CGMCC 1.15922</strain>
    </source>
</reference>
<evidence type="ECO:0000259" key="7">
    <source>
        <dbReference type="Pfam" id="PF09335"/>
    </source>
</evidence>
<gene>
    <name evidence="8" type="ORF">GCM10011501_17390</name>
</gene>
<evidence type="ECO:0000256" key="6">
    <source>
        <dbReference type="RuleBase" id="RU366058"/>
    </source>
</evidence>
<keyword evidence="3 6" id="KW-0812">Transmembrane</keyword>